<accession>A0A9J7IDR9</accession>
<dbReference type="Proteomes" id="UP001652621">
    <property type="component" value="Unplaced"/>
</dbReference>
<dbReference type="GO" id="GO:0005634">
    <property type="term" value="C:nucleus"/>
    <property type="evidence" value="ECO:0007669"/>
    <property type="project" value="UniProtKB-SubCell"/>
</dbReference>
<dbReference type="PROSITE" id="PS00346">
    <property type="entry name" value="ETS_DOMAIN_2"/>
    <property type="match status" value="1"/>
</dbReference>
<evidence type="ECO:0000313" key="7">
    <source>
        <dbReference type="RefSeq" id="XP_019892549.2"/>
    </source>
</evidence>
<dbReference type="RefSeq" id="XP_019892549.2">
    <property type="nucleotide sequence ID" value="XM_020036990.2"/>
</dbReference>
<evidence type="ECO:0000256" key="2">
    <source>
        <dbReference type="ARBA" id="ARBA00023125"/>
    </source>
</evidence>
<dbReference type="InterPro" id="IPR000418">
    <property type="entry name" value="Ets_dom"/>
</dbReference>
<dbReference type="Pfam" id="PF00178">
    <property type="entry name" value="Ets"/>
    <property type="match status" value="1"/>
</dbReference>
<feature type="compositionally biased region" description="Polar residues" evidence="4">
    <location>
        <begin position="388"/>
        <end position="397"/>
    </location>
</feature>
<evidence type="ECO:0000256" key="1">
    <source>
        <dbReference type="ARBA" id="ARBA00005562"/>
    </source>
</evidence>
<feature type="region of interest" description="Disordered" evidence="4">
    <location>
        <begin position="1"/>
        <end position="44"/>
    </location>
</feature>
<dbReference type="Gene3D" id="1.10.10.10">
    <property type="entry name" value="Winged helix-like DNA-binding domain superfamily/Winged helix DNA-binding domain"/>
    <property type="match status" value="1"/>
</dbReference>
<dbReference type="PANTHER" id="PTHR11849:SF282">
    <property type="entry name" value="ETV5-RELATED PROTEIN ETS96B"/>
    <property type="match status" value="1"/>
</dbReference>
<dbReference type="GO" id="GO:0030154">
    <property type="term" value="P:cell differentiation"/>
    <property type="evidence" value="ECO:0007669"/>
    <property type="project" value="TreeGrafter"/>
</dbReference>
<dbReference type="InterPro" id="IPR036390">
    <property type="entry name" value="WH_DNA-bd_sf"/>
</dbReference>
<name>A0A9J7IDR9_MUSDO</name>
<comment type="similarity">
    <text evidence="1 3">Belongs to the ETS family.</text>
</comment>
<dbReference type="OrthoDB" id="10067219at2759"/>
<feature type="compositionally biased region" description="Basic residues" evidence="4">
    <location>
        <begin position="594"/>
        <end position="604"/>
    </location>
</feature>
<organism evidence="6 7">
    <name type="scientific">Musca domestica</name>
    <name type="common">House fly</name>
    <dbReference type="NCBI Taxonomy" id="7370"/>
    <lineage>
        <taxon>Eukaryota</taxon>
        <taxon>Metazoa</taxon>
        <taxon>Ecdysozoa</taxon>
        <taxon>Arthropoda</taxon>
        <taxon>Hexapoda</taxon>
        <taxon>Insecta</taxon>
        <taxon>Pterygota</taxon>
        <taxon>Neoptera</taxon>
        <taxon>Endopterygota</taxon>
        <taxon>Diptera</taxon>
        <taxon>Brachycera</taxon>
        <taxon>Muscomorpha</taxon>
        <taxon>Muscoidea</taxon>
        <taxon>Muscidae</taxon>
        <taxon>Musca</taxon>
    </lineage>
</organism>
<sequence length="661" mass="72459">MTELNDFNKKAEKYQTVLPTETDYVNSSSNSGNNNNNNSSNNSNNLVLENLHINRHHIDNINPINSNSYSSSPPTNHHSANATTQSDVSTASAAAAATTIHKSSHCTGSHGRGGNSPTILEKKKCLELQSTSGGVATTIIHNSNNNNNLLDTTGDIDKGHCCMATSLTSISSSVSSTAVVTALPSTDITREQWYVHHTPAHPQHQLPEEFVMYAPTLPTSGSASSIGKFGIESSTESYLNSRYNVNVKGVRHERTSSFFDIPAVTHPYPCYRFPSSPPAGILKKSDEENSFCNNSVVSSSLQFGQHFHNSKAEHPDSTTTSHLSNPHNPAAHPHAHHHPHHHTFNPHHHPHHLSPHHSSAFKFSHSNVLSSTSPPSVYHHHHHPHHQYSGQNSSSAYGLRTSSDITSLTLAPVSTTSEVDIKYENPYNTAISSSYALRSGNCVDSSTGVSSSDSDFKLESLYAANNGITTSHTVSQRRGSLQLWQFLVALLDEPTTNSSCIAWTGRGMEFKLIEPEEVARRWGIQKNRPAMNYDKLSRSLRYYYEKGIMQKVNGERYVYRFVCDPEALFNMAYGHLNAGSNSTGGTGSKIEGHQHHHHAHHGHGHLLPSVGKNNLDAGLLLRDTSAPGALDDDSTNRERSSTNHISIAATKHHEQLYYGKF</sequence>
<feature type="region of interest" description="Disordered" evidence="4">
    <location>
        <begin position="307"/>
        <end position="397"/>
    </location>
</feature>
<dbReference type="InterPro" id="IPR036388">
    <property type="entry name" value="WH-like_DNA-bd_sf"/>
</dbReference>
<dbReference type="GO" id="GO:0000981">
    <property type="term" value="F:DNA-binding transcription factor activity, RNA polymerase II-specific"/>
    <property type="evidence" value="ECO:0007669"/>
    <property type="project" value="TreeGrafter"/>
</dbReference>
<dbReference type="InterPro" id="IPR046328">
    <property type="entry name" value="ETS_fam"/>
</dbReference>
<comment type="subcellular location">
    <subcellularLocation>
        <location evidence="3">Nucleus</location>
    </subcellularLocation>
</comment>
<feature type="domain" description="ETS" evidence="5">
    <location>
        <begin position="481"/>
        <end position="562"/>
    </location>
</feature>
<dbReference type="PROSITE" id="PS00345">
    <property type="entry name" value="ETS_DOMAIN_1"/>
    <property type="match status" value="1"/>
</dbReference>
<dbReference type="SUPFAM" id="SSF46785">
    <property type="entry name" value="Winged helix' DNA-binding domain"/>
    <property type="match status" value="1"/>
</dbReference>
<feature type="compositionally biased region" description="Basic residues" evidence="4">
    <location>
        <begin position="333"/>
        <end position="355"/>
    </location>
</feature>
<evidence type="ECO:0000259" key="5">
    <source>
        <dbReference type="PROSITE" id="PS50061"/>
    </source>
</evidence>
<reference evidence="7" key="1">
    <citation type="submission" date="2025-08" db="UniProtKB">
        <authorList>
            <consortium name="RefSeq"/>
        </authorList>
    </citation>
    <scope>IDENTIFICATION</scope>
    <source>
        <strain evidence="7">Aabys</strain>
        <tissue evidence="7">Whole body</tissue>
    </source>
</reference>
<feature type="compositionally biased region" description="Low complexity" evidence="4">
    <location>
        <begin position="26"/>
        <end position="44"/>
    </location>
</feature>
<dbReference type="PRINTS" id="PR00454">
    <property type="entry name" value="ETSDOMAIN"/>
</dbReference>
<feature type="region of interest" description="Disordered" evidence="4">
    <location>
        <begin position="62"/>
        <end position="95"/>
    </location>
</feature>
<evidence type="ECO:0000256" key="4">
    <source>
        <dbReference type="SAM" id="MobiDB-lite"/>
    </source>
</evidence>
<dbReference type="VEuPathDB" id="VectorBase:MDOMA2_015182"/>
<gene>
    <name evidence="7" type="primary">LOC101901090</name>
</gene>
<evidence type="ECO:0000313" key="6">
    <source>
        <dbReference type="Proteomes" id="UP001652621"/>
    </source>
</evidence>
<evidence type="ECO:0000256" key="3">
    <source>
        <dbReference type="RuleBase" id="RU004019"/>
    </source>
</evidence>
<keyword evidence="2 3" id="KW-0238">DNA-binding</keyword>
<feature type="compositionally biased region" description="Basic and acidic residues" evidence="4">
    <location>
        <begin position="1"/>
        <end position="13"/>
    </location>
</feature>
<feature type="compositionally biased region" description="Polar residues" evidence="4">
    <location>
        <begin position="364"/>
        <end position="375"/>
    </location>
</feature>
<feature type="compositionally biased region" description="Low complexity" evidence="4">
    <location>
        <begin position="322"/>
        <end position="332"/>
    </location>
</feature>
<dbReference type="AlphaFoldDB" id="A0A9J7IDR9"/>
<dbReference type="PROSITE" id="PS50061">
    <property type="entry name" value="ETS_DOMAIN_3"/>
    <property type="match status" value="1"/>
</dbReference>
<feature type="region of interest" description="Disordered" evidence="4">
    <location>
        <begin position="583"/>
        <end position="608"/>
    </location>
</feature>
<dbReference type="GO" id="GO:0043565">
    <property type="term" value="F:sequence-specific DNA binding"/>
    <property type="evidence" value="ECO:0007669"/>
    <property type="project" value="InterPro"/>
</dbReference>
<protein>
    <submittedName>
        <fullName evidence="7">ETV5-related protein Ets96B</fullName>
    </submittedName>
</protein>
<dbReference type="SMART" id="SM00413">
    <property type="entry name" value="ETS"/>
    <property type="match status" value="1"/>
</dbReference>
<keyword evidence="3" id="KW-0539">Nucleus</keyword>
<proteinExistence type="inferred from homology"/>
<dbReference type="PANTHER" id="PTHR11849">
    <property type="entry name" value="ETS"/>
    <property type="match status" value="1"/>
</dbReference>
<dbReference type="KEGG" id="mde:101901090"/>
<dbReference type="GeneID" id="101901090"/>
<keyword evidence="6" id="KW-1185">Reference proteome</keyword>